<dbReference type="Pfam" id="PF00300">
    <property type="entry name" value="His_Phos_1"/>
    <property type="match status" value="1"/>
</dbReference>
<dbReference type="PANTHER" id="PTHR46192">
    <property type="entry name" value="BROAD-RANGE ACID PHOSPHATASE DET1"/>
    <property type="match status" value="1"/>
</dbReference>
<dbReference type="Gene3D" id="3.40.50.1240">
    <property type="entry name" value="Phosphoglycerate mutase-like"/>
    <property type="match status" value="1"/>
</dbReference>
<accession>A0A7S2YV40</accession>
<evidence type="ECO:0000256" key="3">
    <source>
        <dbReference type="SAM" id="MobiDB-lite"/>
    </source>
</evidence>
<feature type="compositionally biased region" description="Low complexity" evidence="3">
    <location>
        <begin position="65"/>
        <end position="78"/>
    </location>
</feature>
<evidence type="ECO:0000256" key="1">
    <source>
        <dbReference type="PIRSR" id="PIRSR613078-1"/>
    </source>
</evidence>
<gene>
    <name evidence="4" type="ORF">PPRO1316_LOCUS307</name>
</gene>
<dbReference type="GO" id="GO:0003824">
    <property type="term" value="F:catalytic activity"/>
    <property type="evidence" value="ECO:0007669"/>
    <property type="project" value="InterPro"/>
</dbReference>
<dbReference type="SMART" id="SM00855">
    <property type="entry name" value="PGAM"/>
    <property type="match status" value="1"/>
</dbReference>
<feature type="binding site" evidence="2">
    <location>
        <begin position="124"/>
        <end position="131"/>
    </location>
    <ligand>
        <name>substrate</name>
    </ligand>
</feature>
<feature type="active site" description="Tele-phosphohistidine intermediate" evidence="1">
    <location>
        <position position="125"/>
    </location>
</feature>
<sequence>MASSSPARPRAHPCARARARARFGSGSSPAHFHSHSHSHSRAHFHSHSCWRNHKSGWVRDVIAPAASSTSSSPTSQQQQEEEPEILGEASPLILPEDLPQSKIVPQQLIRSFYTRYPRRIILVRHGESLGNVQPSAYTVVPDHAIPLTREGYAQATRAGEYIAEQIEKDGPSAHAHIYMSPYRRSVQTAEGIANVFPKAKVRRQQQDVQLREQDFGNFQDLDRSQRDMRERLRFGRFYYRFQNGESGADVYDRITGFQDHLVRDITAGRFSGSTTLVLVTHGLALRVFLMRWFHLTVEEFLQVYNPNNAKPIILERDVENALCNLEQKTGKFEKEDMPSHWFDADATAPWRHTKSLYRIRQESIEQLSGLTSDMCGGCCGETCEIFDDQSTKPQPFD</sequence>
<organism evidence="4">
    <name type="scientific">Pycnococcus provasolii</name>
    <dbReference type="NCBI Taxonomy" id="41880"/>
    <lineage>
        <taxon>Eukaryota</taxon>
        <taxon>Viridiplantae</taxon>
        <taxon>Chlorophyta</taxon>
        <taxon>Pseudoscourfieldiophyceae</taxon>
        <taxon>Pseudoscourfieldiales</taxon>
        <taxon>Pycnococcaceae</taxon>
        <taxon>Pycnococcus</taxon>
    </lineage>
</organism>
<feature type="compositionally biased region" description="Low complexity" evidence="3">
    <location>
        <begin position="22"/>
        <end position="31"/>
    </location>
</feature>
<dbReference type="InterPro" id="IPR052765">
    <property type="entry name" value="PGM-Related"/>
</dbReference>
<name>A0A7S2YV40_9CHLO</name>
<evidence type="ECO:0008006" key="5">
    <source>
        <dbReference type="Google" id="ProtNLM"/>
    </source>
</evidence>
<proteinExistence type="predicted"/>
<dbReference type="CDD" id="cd07067">
    <property type="entry name" value="HP_PGM_like"/>
    <property type="match status" value="1"/>
</dbReference>
<protein>
    <recommendedName>
        <fullName evidence="5">Phosphoglycerate mutase-like protein</fullName>
    </recommendedName>
</protein>
<feature type="region of interest" description="Disordered" evidence="3">
    <location>
        <begin position="1"/>
        <end position="39"/>
    </location>
</feature>
<evidence type="ECO:0000256" key="2">
    <source>
        <dbReference type="PIRSR" id="PIRSR613078-2"/>
    </source>
</evidence>
<feature type="binding site" evidence="2">
    <location>
        <position position="184"/>
    </location>
    <ligand>
        <name>substrate</name>
    </ligand>
</feature>
<feature type="region of interest" description="Disordered" evidence="3">
    <location>
        <begin position="65"/>
        <end position="85"/>
    </location>
</feature>
<dbReference type="EMBL" id="HBHV01000472">
    <property type="protein sequence ID" value="CAE0007907.1"/>
    <property type="molecule type" value="Transcribed_RNA"/>
</dbReference>
<dbReference type="InterPro" id="IPR029033">
    <property type="entry name" value="His_PPase_superfam"/>
</dbReference>
<dbReference type="SUPFAM" id="SSF53254">
    <property type="entry name" value="Phosphoglycerate mutase-like"/>
    <property type="match status" value="1"/>
</dbReference>
<dbReference type="InterPro" id="IPR013078">
    <property type="entry name" value="His_Pase_superF_clade-1"/>
</dbReference>
<dbReference type="PROSITE" id="PS00175">
    <property type="entry name" value="PG_MUTASE"/>
    <property type="match status" value="1"/>
</dbReference>
<evidence type="ECO:0000313" key="4">
    <source>
        <dbReference type="EMBL" id="CAE0007907.1"/>
    </source>
</evidence>
<feature type="compositionally biased region" description="Basic residues" evidence="3">
    <location>
        <begin position="9"/>
        <end position="21"/>
    </location>
</feature>
<dbReference type="InterPro" id="IPR001345">
    <property type="entry name" value="PG/BPGM_mutase_AS"/>
</dbReference>
<feature type="active site" description="Proton donor/acceptor" evidence="1">
    <location>
        <position position="212"/>
    </location>
</feature>
<dbReference type="AlphaFoldDB" id="A0A7S2YV40"/>
<reference evidence="4" key="1">
    <citation type="submission" date="2021-01" db="EMBL/GenBank/DDBJ databases">
        <authorList>
            <person name="Corre E."/>
            <person name="Pelletier E."/>
            <person name="Niang G."/>
            <person name="Scheremetjew M."/>
            <person name="Finn R."/>
            <person name="Kale V."/>
            <person name="Holt S."/>
            <person name="Cochrane G."/>
            <person name="Meng A."/>
            <person name="Brown T."/>
            <person name="Cohen L."/>
        </authorList>
    </citation>
    <scope>NUCLEOTIDE SEQUENCE</scope>
    <source>
        <strain evidence="4">RCC2336</strain>
    </source>
</reference>